<feature type="signal peptide" evidence="1">
    <location>
        <begin position="1"/>
        <end position="31"/>
    </location>
</feature>
<evidence type="ECO:0008006" key="4">
    <source>
        <dbReference type="Google" id="ProtNLM"/>
    </source>
</evidence>
<accession>A0A7K1Y237</accession>
<evidence type="ECO:0000313" key="2">
    <source>
        <dbReference type="EMBL" id="MXV17305.1"/>
    </source>
</evidence>
<proteinExistence type="predicted"/>
<feature type="chain" id="PRO_5029866592" description="PQQ-binding-like beta-propeller repeat protein" evidence="1">
    <location>
        <begin position="32"/>
        <end position="324"/>
    </location>
</feature>
<dbReference type="InterPro" id="IPR011042">
    <property type="entry name" value="6-blade_b-propeller_TolB-like"/>
</dbReference>
<dbReference type="Gene3D" id="2.120.10.30">
    <property type="entry name" value="TolB, C-terminal domain"/>
    <property type="match status" value="1"/>
</dbReference>
<dbReference type="EMBL" id="WVHS01000004">
    <property type="protein sequence ID" value="MXV17305.1"/>
    <property type="molecule type" value="Genomic_DNA"/>
</dbReference>
<keyword evidence="3" id="KW-1185">Reference proteome</keyword>
<comment type="caution">
    <text evidence="2">The sequence shown here is derived from an EMBL/GenBank/DDBJ whole genome shotgun (WGS) entry which is preliminary data.</text>
</comment>
<dbReference type="RefSeq" id="WP_160908294.1">
    <property type="nucleotide sequence ID" value="NZ_WVHS01000004.1"/>
</dbReference>
<organism evidence="2 3">
    <name type="scientific">Hufsiella ginkgonis</name>
    <dbReference type="NCBI Taxonomy" id="2695274"/>
    <lineage>
        <taxon>Bacteria</taxon>
        <taxon>Pseudomonadati</taxon>
        <taxon>Bacteroidota</taxon>
        <taxon>Sphingobacteriia</taxon>
        <taxon>Sphingobacteriales</taxon>
        <taxon>Sphingobacteriaceae</taxon>
        <taxon>Hufsiella</taxon>
    </lineage>
</organism>
<dbReference type="SUPFAM" id="SSF63829">
    <property type="entry name" value="Calcium-dependent phosphotriesterase"/>
    <property type="match status" value="1"/>
</dbReference>
<gene>
    <name evidence="2" type="ORF">GS398_18555</name>
</gene>
<name>A0A7K1Y237_9SPHI</name>
<protein>
    <recommendedName>
        <fullName evidence="4">PQQ-binding-like beta-propeller repeat protein</fullName>
    </recommendedName>
</protein>
<sequence length="324" mass="34991">MKHTLCNFIRKAAAVSLVAILLTSLHSFGQATGYAAGRKLLLRDEGLSQLSYVDFADPAASWFVKVPAGRDLQLIGNGLFMIGTANGYEQYEIKTGKKVKEVTSFPNSVMARKLRNGNILIVGLNAMEKKGIVLAEVDDAGATKKLLNFPDYDYVRLVRETPAGTYLVTANKVVFESDASGKITWKADITGGPEHTNAWQALRMTNGRTVVSGGYAASFQVFGKDGRQLSVITGPADIHPNFFAGFQVLPNGNYVVANWQGHGPNFGASGNQVIEYSPDGKLVWSWKQDAAKFSSLQGVIVLDGLDPAKGYTEGKNGVLEPIKK</sequence>
<dbReference type="AlphaFoldDB" id="A0A7K1Y237"/>
<evidence type="ECO:0000313" key="3">
    <source>
        <dbReference type="Proteomes" id="UP000451233"/>
    </source>
</evidence>
<reference evidence="2 3" key="1">
    <citation type="submission" date="2019-11" db="EMBL/GenBank/DDBJ databases">
        <title>Pedobacter sp. HMF7056 Genome sequencing and assembly.</title>
        <authorList>
            <person name="Kang H."/>
            <person name="Kim H."/>
            <person name="Joh K."/>
        </authorList>
    </citation>
    <scope>NUCLEOTIDE SEQUENCE [LARGE SCALE GENOMIC DNA]</scope>
    <source>
        <strain evidence="2 3">HMF7056</strain>
    </source>
</reference>
<evidence type="ECO:0000256" key="1">
    <source>
        <dbReference type="SAM" id="SignalP"/>
    </source>
</evidence>
<keyword evidence="1" id="KW-0732">Signal</keyword>
<dbReference type="Proteomes" id="UP000451233">
    <property type="component" value="Unassembled WGS sequence"/>
</dbReference>